<proteinExistence type="predicted"/>
<evidence type="ECO:0000313" key="1">
    <source>
        <dbReference type="EMBL" id="NMG75646.1"/>
    </source>
</evidence>
<gene>
    <name evidence="1" type="ORF">GPA25_12840</name>
</gene>
<organism evidence="1 2">
    <name type="scientific">Aromatoleum diolicum</name>
    <dbReference type="NCBI Taxonomy" id="75796"/>
    <lineage>
        <taxon>Bacteria</taxon>
        <taxon>Pseudomonadati</taxon>
        <taxon>Pseudomonadota</taxon>
        <taxon>Betaproteobacteria</taxon>
        <taxon>Rhodocyclales</taxon>
        <taxon>Rhodocyclaceae</taxon>
        <taxon>Aromatoleum</taxon>
    </lineage>
</organism>
<dbReference type="RefSeq" id="WP_169260795.1">
    <property type="nucleotide sequence ID" value="NZ_WTVQ01000019.1"/>
</dbReference>
<sequence>MTALFSAATRLALERRRRGLPRRDPPAEVGLGWCIDEDTQAPARHRLAEDAQTEHANGGCGIRFRRAHATLT</sequence>
<accession>A0ABX1QE21</accession>
<name>A0ABX1QE21_9RHOO</name>
<dbReference type="EMBL" id="WTVQ01000019">
    <property type="protein sequence ID" value="NMG75646.1"/>
    <property type="molecule type" value="Genomic_DNA"/>
</dbReference>
<dbReference type="Proteomes" id="UP000648984">
    <property type="component" value="Unassembled WGS sequence"/>
</dbReference>
<evidence type="ECO:0000313" key="2">
    <source>
        <dbReference type="Proteomes" id="UP000648984"/>
    </source>
</evidence>
<protein>
    <submittedName>
        <fullName evidence="1">Uncharacterized protein</fullName>
    </submittedName>
</protein>
<reference evidence="1 2" key="1">
    <citation type="submission" date="2019-12" db="EMBL/GenBank/DDBJ databases">
        <title>Comparative genomics gives insights into the taxonomy of the Azoarcus-Aromatoleum group and reveals separate origins of nif in the plant-associated Azoarcus and non-plant-associated Aromatoleum sub-groups.</title>
        <authorList>
            <person name="Lafos M."/>
            <person name="Maluk M."/>
            <person name="Batista M."/>
            <person name="Junghare M."/>
            <person name="Carmona M."/>
            <person name="Faoro H."/>
            <person name="Cruz L.M."/>
            <person name="Battistoni F."/>
            <person name="De Souza E."/>
            <person name="Pedrosa F."/>
            <person name="Chen W.-M."/>
            <person name="Poole P.S."/>
            <person name="Dixon R.A."/>
            <person name="James E.K."/>
        </authorList>
    </citation>
    <scope>NUCLEOTIDE SEQUENCE [LARGE SCALE GENOMIC DNA]</scope>
    <source>
        <strain evidence="1 2">22Lin</strain>
    </source>
</reference>
<keyword evidence="2" id="KW-1185">Reference proteome</keyword>
<comment type="caution">
    <text evidence="1">The sequence shown here is derived from an EMBL/GenBank/DDBJ whole genome shotgun (WGS) entry which is preliminary data.</text>
</comment>